<reference evidence="3" key="2">
    <citation type="journal article" date="2014" name="PLoS ONE">
        <title>Genome and Transcriptome Analysis of the Fungal Pathogen Fusarium oxysporum f. sp. cubense Causing Banana Vascular Wilt Disease.</title>
        <authorList>
            <person name="Guo L."/>
            <person name="Han L."/>
            <person name="Yang L."/>
            <person name="Zeng H."/>
            <person name="Fan D."/>
            <person name="Zhu Y."/>
            <person name="Feng Y."/>
            <person name="Wang G."/>
            <person name="Peng C."/>
            <person name="Jiang X."/>
            <person name="Zhou D."/>
            <person name="Ni P."/>
            <person name="Liang C."/>
            <person name="Liu L."/>
            <person name="Wang J."/>
            <person name="Mao C."/>
            <person name="Fang X."/>
            <person name="Peng M."/>
            <person name="Huang J."/>
        </authorList>
    </citation>
    <scope>NUCLEOTIDE SEQUENCE [LARGE SCALE GENOMIC DNA]</scope>
    <source>
        <strain evidence="3">race 4</strain>
    </source>
</reference>
<feature type="compositionally biased region" description="Basic and acidic residues" evidence="1">
    <location>
        <begin position="1"/>
        <end position="70"/>
    </location>
</feature>
<feature type="region of interest" description="Disordered" evidence="1">
    <location>
        <begin position="652"/>
        <end position="691"/>
    </location>
</feature>
<feature type="region of interest" description="Disordered" evidence="1">
    <location>
        <begin position="496"/>
        <end position="530"/>
    </location>
</feature>
<accession>N1RLU8</accession>
<name>N1RLU8_FUSC4</name>
<feature type="compositionally biased region" description="Basic residues" evidence="1">
    <location>
        <begin position="757"/>
        <end position="766"/>
    </location>
</feature>
<dbReference type="HOGENOM" id="CLU_013056_0_0_1"/>
<proteinExistence type="predicted"/>
<feature type="region of interest" description="Disordered" evidence="1">
    <location>
        <begin position="880"/>
        <end position="964"/>
    </location>
</feature>
<sequence length="964" mass="108727">MSNYDPYDRDYSRRYVREERREDPRYLDPRDSFNSKTHREIVPRGREDSDLSIEEVRREFPPPGTRDIRRARSAGPNYYEEEYEYRRGYDPRDRDYDRRSHRGHSSPYYEDEERERKHKPKGMSKNEKIIAAVAGAALLAGGKELYDRREAKEERTEIQRNPLSTAALAGVGALAAYQGAQFYNKQQAKKDQKANMILQRGRDGYYSDYYSDEDESPREKKGHKNFLESAIAATGLGAAVKKTVNLRHTPHNILMSNYDPYDRDYSRRYVREERREDPRYLDPRDSFNSKTHREIVPRGREDSDLSIEEVRREFPPPGTRDIRRARSAGPNYYEEEYEYRRGYDPRDRDYDRRSHRGHSSPYYEDEERERKHKPKGMSKNEKIIAAVAGAALLAGGKELYDRREAKEERTEIQRNPLSTAALAGVGALAAYQGAQFYNKQQAKKDQKANMILQRGRDGYYSDYYSDEDESPREKKGHKNFLESAIAATGLGAAVKSLTGGGGDDTRSRRGGSPSSERSRSHAGGSGANKIQKAAMASLLAGATEAFRVAKEPGGWKGEKTKRILTAAAGAAAVDTATDDKGGKLGLAESVIGGLVGNRLIRGSRNDIEEDRKTGRSRSRSRARSKSQGGGSGGASGLAALATAGLGALGAKKVLDRSRSRSRSRRGRSASYSPSPDRRRQRSRSRSVVDKARNGLAKLGLGAGAGAGAAAADDYRRRDQDDFSDRGGSRSRRYSDDMYDDRRYGSNRDYYDDDRSYKSKPRERRRGGRSDYSSSSSDLGDSDEDEKRAKKMRGKQIITTGLAAVATIHAAHEVYSSMEKRNARHKAVKEGRLSEMEAKKLKTKAIMQDAASVGIAAMGIKGAISEMKEAKELTHECKNFQQEKARRHEKRVQRRLRQQSMGDGRRRADSWAPSSRRDGYDSDIEYEYFDPQDYGGKPYRGNTFPAEPYGTDTYRRNPNGLPSPH</sequence>
<dbReference type="STRING" id="1229665.N1RLU8"/>
<protein>
    <recommendedName>
        <fullName evidence="4">DUF3824 domain-containing protein</fullName>
    </recommendedName>
</protein>
<dbReference type="EMBL" id="KB726987">
    <property type="protein sequence ID" value="EMT66714.1"/>
    <property type="molecule type" value="Genomic_DNA"/>
</dbReference>
<evidence type="ECO:0000256" key="1">
    <source>
        <dbReference type="SAM" id="MobiDB-lite"/>
    </source>
</evidence>
<feature type="compositionally biased region" description="Basic and acidic residues" evidence="1">
    <location>
        <begin position="902"/>
        <end position="919"/>
    </location>
</feature>
<feature type="region of interest" description="Disordered" evidence="1">
    <location>
        <begin position="605"/>
        <end position="635"/>
    </location>
</feature>
<dbReference type="OrthoDB" id="5407645at2759"/>
<feature type="region of interest" description="Disordered" evidence="1">
    <location>
        <begin position="1"/>
        <end position="126"/>
    </location>
</feature>
<feature type="compositionally biased region" description="Acidic residues" evidence="1">
    <location>
        <begin position="920"/>
        <end position="929"/>
    </location>
</feature>
<feature type="compositionally biased region" description="Basic residues" evidence="1">
    <location>
        <begin position="614"/>
        <end position="624"/>
    </location>
</feature>
<feature type="compositionally biased region" description="Basic and acidic residues" evidence="1">
    <location>
        <begin position="84"/>
        <end position="98"/>
    </location>
</feature>
<feature type="compositionally biased region" description="Basic and acidic residues" evidence="1">
    <location>
        <begin position="712"/>
        <end position="756"/>
    </location>
</feature>
<evidence type="ECO:0000313" key="3">
    <source>
        <dbReference type="Proteomes" id="UP000016929"/>
    </source>
</evidence>
<feature type="compositionally biased region" description="Basic residues" evidence="1">
    <location>
        <begin position="886"/>
        <end position="896"/>
    </location>
</feature>
<evidence type="ECO:0008006" key="4">
    <source>
        <dbReference type="Google" id="ProtNLM"/>
    </source>
</evidence>
<feature type="region of interest" description="Disordered" evidence="1">
    <location>
        <begin position="703"/>
        <end position="791"/>
    </location>
</feature>
<organism evidence="2 3">
    <name type="scientific">Fusarium oxysporum f. sp. cubense (strain race 4)</name>
    <name type="common">Panama disease fungus</name>
    <dbReference type="NCBI Taxonomy" id="2502994"/>
    <lineage>
        <taxon>Eukaryota</taxon>
        <taxon>Fungi</taxon>
        <taxon>Dikarya</taxon>
        <taxon>Ascomycota</taxon>
        <taxon>Pezizomycotina</taxon>
        <taxon>Sordariomycetes</taxon>
        <taxon>Hypocreomycetidae</taxon>
        <taxon>Hypocreales</taxon>
        <taxon>Nectriaceae</taxon>
        <taxon>Fusarium</taxon>
        <taxon>Fusarium oxysporum species complex</taxon>
    </lineage>
</organism>
<keyword evidence="3" id="KW-1185">Reference proteome</keyword>
<feature type="region of interest" description="Disordered" evidence="1">
    <location>
        <begin position="274"/>
        <end position="378"/>
    </location>
</feature>
<dbReference type="AlphaFoldDB" id="N1RLU8"/>
<feature type="compositionally biased region" description="Basic and acidic residues" evidence="1">
    <location>
        <begin position="274"/>
        <end position="324"/>
    </location>
</feature>
<gene>
    <name evidence="2" type="ORF">FOC4_g10003047</name>
</gene>
<evidence type="ECO:0000313" key="2">
    <source>
        <dbReference type="EMBL" id="EMT66714.1"/>
    </source>
</evidence>
<feature type="compositionally biased region" description="Basic and acidic residues" evidence="1">
    <location>
        <begin position="338"/>
        <end position="352"/>
    </location>
</feature>
<reference evidence="3" key="1">
    <citation type="submission" date="2012-09" db="EMBL/GenBank/DDBJ databases">
        <title>Genome sequencing and comparative transcriptomics of race 1 and race 4 of banana pathogen: Fusarium oxysporum f. sp. cubense.</title>
        <authorList>
            <person name="Fang X."/>
            <person name="Huang J."/>
        </authorList>
    </citation>
    <scope>NUCLEOTIDE SEQUENCE [LARGE SCALE GENOMIC DNA]</scope>
    <source>
        <strain evidence="3">race 4</strain>
    </source>
</reference>
<feature type="compositionally biased region" description="Low complexity" evidence="1">
    <location>
        <begin position="769"/>
        <end position="778"/>
    </location>
</feature>
<dbReference type="Proteomes" id="UP000016929">
    <property type="component" value="Unassembled WGS sequence"/>
</dbReference>